<evidence type="ECO:0000256" key="4">
    <source>
        <dbReference type="ARBA" id="ARBA00022679"/>
    </source>
</evidence>
<comment type="subcellular location">
    <subcellularLocation>
        <location evidence="1 5">Cytoplasm</location>
    </subcellularLocation>
</comment>
<dbReference type="GO" id="GO:0005737">
    <property type="term" value="C:cytoplasm"/>
    <property type="evidence" value="ECO:0007669"/>
    <property type="project" value="UniProtKB-SubCell"/>
</dbReference>
<dbReference type="Pfam" id="PF10237">
    <property type="entry name" value="N6-adenineMlase"/>
    <property type="match status" value="1"/>
</dbReference>
<evidence type="ECO:0000256" key="3">
    <source>
        <dbReference type="ARBA" id="ARBA00022603"/>
    </source>
</evidence>
<reference evidence="8" key="1">
    <citation type="submission" date="2012-12" db="EMBL/GenBank/DDBJ databases">
        <authorList>
            <person name="Hellsten U."/>
            <person name="Grimwood J."/>
            <person name="Chapman J.A."/>
            <person name="Shapiro H."/>
            <person name="Aerts A."/>
            <person name="Otillar R.P."/>
            <person name="Terry A.Y."/>
            <person name="Boore J.L."/>
            <person name="Simakov O."/>
            <person name="Marletaz F."/>
            <person name="Cho S.-J."/>
            <person name="Edsinger-Gonzales E."/>
            <person name="Havlak P."/>
            <person name="Kuo D.-H."/>
            <person name="Larsson T."/>
            <person name="Lv J."/>
            <person name="Arendt D."/>
            <person name="Savage R."/>
            <person name="Osoegawa K."/>
            <person name="de Jong P."/>
            <person name="Lindberg D.R."/>
            <person name="Seaver E.C."/>
            <person name="Weisblat D.A."/>
            <person name="Putnam N.H."/>
            <person name="Grigoriev I.V."/>
            <person name="Rokhsar D.S."/>
        </authorList>
    </citation>
    <scope>NUCLEOTIDE SEQUENCE</scope>
</reference>
<dbReference type="OrthoDB" id="206354at2759"/>
<evidence type="ECO:0000256" key="5">
    <source>
        <dbReference type="HAMAP-Rule" id="MF_03187"/>
    </source>
</evidence>
<proteinExistence type="inferred from homology"/>
<keyword evidence="3 5" id="KW-0489">Methyltransferase</keyword>
<dbReference type="EMBL" id="AMQM01004926">
    <property type="status" value="NOT_ANNOTATED_CDS"/>
    <property type="molecule type" value="Genomic_DNA"/>
</dbReference>
<dbReference type="GeneID" id="20197676"/>
<dbReference type="InParanoid" id="T1EM76"/>
<keyword evidence="4 5" id="KW-0808">Transferase</keyword>
<dbReference type="InterPro" id="IPR019369">
    <property type="entry name" value="Efm5/EEF1AKMT1"/>
</dbReference>
<evidence type="ECO:0000313" key="8">
    <source>
        <dbReference type="Proteomes" id="UP000015101"/>
    </source>
</evidence>
<reference evidence="7" key="3">
    <citation type="submission" date="2015-06" db="UniProtKB">
        <authorList>
            <consortium name="EnsemblMetazoa"/>
        </authorList>
    </citation>
    <scope>IDENTIFICATION</scope>
</reference>
<reference evidence="6 8" key="2">
    <citation type="journal article" date="2013" name="Nature">
        <title>Insights into bilaterian evolution from three spiralian genomes.</title>
        <authorList>
            <person name="Simakov O."/>
            <person name="Marletaz F."/>
            <person name="Cho S.J."/>
            <person name="Edsinger-Gonzales E."/>
            <person name="Havlak P."/>
            <person name="Hellsten U."/>
            <person name="Kuo D.H."/>
            <person name="Larsson T."/>
            <person name="Lv J."/>
            <person name="Arendt D."/>
            <person name="Savage R."/>
            <person name="Osoegawa K."/>
            <person name="de Jong P."/>
            <person name="Grimwood J."/>
            <person name="Chapman J.A."/>
            <person name="Shapiro H."/>
            <person name="Aerts A."/>
            <person name="Otillar R.P."/>
            <person name="Terry A.Y."/>
            <person name="Boore J.L."/>
            <person name="Grigoriev I.V."/>
            <person name="Lindberg D.R."/>
            <person name="Seaver E.C."/>
            <person name="Weisblat D.A."/>
            <person name="Putnam N.H."/>
            <person name="Rokhsar D.S."/>
        </authorList>
    </citation>
    <scope>NUCLEOTIDE SEQUENCE</scope>
</reference>
<dbReference type="OMA" id="CNFRPEH"/>
<dbReference type="STRING" id="6412.T1EM76"/>
<evidence type="ECO:0000256" key="1">
    <source>
        <dbReference type="ARBA" id="ARBA00004496"/>
    </source>
</evidence>
<evidence type="ECO:0000313" key="7">
    <source>
        <dbReference type="EnsemblMetazoa" id="HelroP157178"/>
    </source>
</evidence>
<dbReference type="HAMAP" id="MF_03187">
    <property type="entry name" value="Methyltr_EFM5"/>
    <property type="match status" value="1"/>
</dbReference>
<dbReference type="eggNOG" id="KOG3350">
    <property type="taxonomic scope" value="Eukaryota"/>
</dbReference>
<accession>T1EM76</accession>
<dbReference type="EC" id="2.1.1.-" evidence="5"/>
<gene>
    <name evidence="7" type="primary">20197676</name>
    <name evidence="6" type="ORF">HELRODRAFT_157178</name>
</gene>
<dbReference type="PANTHER" id="PTHR13200">
    <property type="entry name" value="EEF1A LYSINE METHYLTRANSFERASE 1"/>
    <property type="match status" value="1"/>
</dbReference>
<dbReference type="CTD" id="20197676"/>
<dbReference type="InterPro" id="IPR002052">
    <property type="entry name" value="DNA_methylase_N6_adenine_CS"/>
</dbReference>
<keyword evidence="8" id="KW-1185">Reference proteome</keyword>
<dbReference type="KEGG" id="hro:HELRODRAFT_157178"/>
<evidence type="ECO:0000313" key="6">
    <source>
        <dbReference type="EMBL" id="ESO01522.1"/>
    </source>
</evidence>
<dbReference type="PROSITE" id="PS00092">
    <property type="entry name" value="N6_MTASE"/>
    <property type="match status" value="1"/>
</dbReference>
<dbReference type="EMBL" id="KB096743">
    <property type="protein sequence ID" value="ESO01522.1"/>
    <property type="molecule type" value="Genomic_DNA"/>
</dbReference>
<comment type="similarity">
    <text evidence="5">Belongs to the class I-like SAM-binding methyltransferase superfamily. EFM5 family.</text>
</comment>
<dbReference type="EnsemblMetazoa" id="HelroT157178">
    <property type="protein sequence ID" value="HelroP157178"/>
    <property type="gene ID" value="HelroG157178"/>
</dbReference>
<dbReference type="GO" id="GO:0032259">
    <property type="term" value="P:methylation"/>
    <property type="evidence" value="ECO:0007669"/>
    <property type="project" value="UniProtKB-KW"/>
</dbReference>
<dbReference type="RefSeq" id="XP_009020176.1">
    <property type="nucleotide sequence ID" value="XM_009021928.1"/>
</dbReference>
<comment type="function">
    <text evidence="5">S-adenosyl-L-methionine-dependent protein-lysine N-methyltransferase that methylates elongation factor 1-alpha.</text>
</comment>
<dbReference type="PANTHER" id="PTHR13200:SF0">
    <property type="entry name" value="EEF1A LYSINE METHYLTRANSFERASE 1"/>
    <property type="match status" value="1"/>
</dbReference>
<protein>
    <recommendedName>
        <fullName evidence="5">Protein-lysine N-methyltransferase HELRODRAFT_157178</fullName>
        <ecNumber evidence="5">2.1.1.-</ecNumber>
    </recommendedName>
</protein>
<organism evidence="7 8">
    <name type="scientific">Helobdella robusta</name>
    <name type="common">Californian leech</name>
    <dbReference type="NCBI Taxonomy" id="6412"/>
    <lineage>
        <taxon>Eukaryota</taxon>
        <taxon>Metazoa</taxon>
        <taxon>Spiralia</taxon>
        <taxon>Lophotrochozoa</taxon>
        <taxon>Annelida</taxon>
        <taxon>Clitellata</taxon>
        <taxon>Hirudinea</taxon>
        <taxon>Rhynchobdellida</taxon>
        <taxon>Glossiphoniidae</taxon>
        <taxon>Helobdella</taxon>
    </lineage>
</organism>
<dbReference type="GO" id="GO:0003676">
    <property type="term" value="F:nucleic acid binding"/>
    <property type="evidence" value="ECO:0007669"/>
    <property type="project" value="InterPro"/>
</dbReference>
<dbReference type="AlphaFoldDB" id="T1EM76"/>
<dbReference type="GO" id="GO:0016279">
    <property type="term" value="F:protein-lysine N-methyltransferase activity"/>
    <property type="evidence" value="ECO:0007669"/>
    <property type="project" value="UniProtKB-UniRule"/>
</dbReference>
<dbReference type="HOGENOM" id="CLU_074410_2_1_1"/>
<sequence length="217" mass="24805">MLHDENDEEDDIPRLSAETLAALQEFYLEEEQRNMEEDAAISSTNTNMPKEDWQLSQFWYDEGTARTLANECISSVGENGRVAFISSPTIFAKLKELHPDISSNSVCLEYDRRFSSIFGLNYIFYDYNEPLNLPESLKSSFDLVVLDPPFLSEECLEKSAKTAQYLTNGKILLCTGTVMEDAAYRLLNVKRLKFTPKHSNNLSNEFSCFSNFDTKLL</sequence>
<dbReference type="FunCoup" id="T1EM76">
    <property type="interactions" value="838"/>
</dbReference>
<dbReference type="InterPro" id="IPR041370">
    <property type="entry name" value="Mlase_EEF1AKMT1/ZCCHC4"/>
</dbReference>
<dbReference type="Proteomes" id="UP000015101">
    <property type="component" value="Unassembled WGS sequence"/>
</dbReference>
<name>T1EM76_HELRO</name>
<evidence type="ECO:0000256" key="2">
    <source>
        <dbReference type="ARBA" id="ARBA00022490"/>
    </source>
</evidence>
<keyword evidence="2 5" id="KW-0963">Cytoplasm</keyword>